<evidence type="ECO:0000256" key="1">
    <source>
        <dbReference type="SAM" id="Phobius"/>
    </source>
</evidence>
<dbReference type="PANTHER" id="PTHR43592">
    <property type="entry name" value="CAAX AMINO TERMINAL PROTEASE"/>
    <property type="match status" value="1"/>
</dbReference>
<comment type="caution">
    <text evidence="3">The sequence shown here is derived from an EMBL/GenBank/DDBJ whole genome shotgun (WGS) entry which is preliminary data.</text>
</comment>
<proteinExistence type="predicted"/>
<accession>A0ABQ8Z9X9</accession>
<keyword evidence="1" id="KW-1133">Transmembrane helix</keyword>
<gene>
    <name evidence="3" type="ORF">M0813_13114</name>
</gene>
<feature type="transmembrane region" description="Helical" evidence="1">
    <location>
        <begin position="248"/>
        <end position="272"/>
    </location>
</feature>
<protein>
    <submittedName>
        <fullName evidence="3">Blpy protein</fullName>
    </submittedName>
</protein>
<keyword evidence="1" id="KW-0812">Transmembrane</keyword>
<dbReference type="Pfam" id="PF02517">
    <property type="entry name" value="Rce1-like"/>
    <property type="match status" value="1"/>
</dbReference>
<feature type="transmembrane region" description="Helical" evidence="1">
    <location>
        <begin position="99"/>
        <end position="119"/>
    </location>
</feature>
<organism evidence="3 4">
    <name type="scientific">Anaeramoeba flamelloides</name>
    <dbReference type="NCBI Taxonomy" id="1746091"/>
    <lineage>
        <taxon>Eukaryota</taxon>
        <taxon>Metamonada</taxon>
        <taxon>Anaeramoebidae</taxon>
        <taxon>Anaeramoeba</taxon>
    </lineage>
</organism>
<feature type="domain" description="CAAX prenyl protease 2/Lysostaphin resistance protein A-like" evidence="2">
    <location>
        <begin position="145"/>
        <end position="233"/>
    </location>
</feature>
<dbReference type="InterPro" id="IPR003675">
    <property type="entry name" value="Rce1/LyrA-like_dom"/>
</dbReference>
<feature type="transmembrane region" description="Helical" evidence="1">
    <location>
        <begin position="57"/>
        <end position="78"/>
    </location>
</feature>
<feature type="transmembrane region" description="Helical" evidence="1">
    <location>
        <begin position="139"/>
        <end position="158"/>
    </location>
</feature>
<name>A0ABQ8Z9X9_9EUKA</name>
<keyword evidence="1" id="KW-0472">Membrane</keyword>
<evidence type="ECO:0000313" key="4">
    <source>
        <dbReference type="Proteomes" id="UP001150062"/>
    </source>
</evidence>
<dbReference type="EMBL" id="JAOAOG010000028">
    <property type="protein sequence ID" value="KAJ6253699.1"/>
    <property type="molecule type" value="Genomic_DNA"/>
</dbReference>
<evidence type="ECO:0000259" key="2">
    <source>
        <dbReference type="Pfam" id="PF02517"/>
    </source>
</evidence>
<dbReference type="PANTHER" id="PTHR43592:SF15">
    <property type="entry name" value="CAAX AMINO TERMINAL PROTEASE FAMILY PROTEIN"/>
    <property type="match status" value="1"/>
</dbReference>
<feature type="transmembrane region" description="Helical" evidence="1">
    <location>
        <begin position="179"/>
        <end position="203"/>
    </location>
</feature>
<evidence type="ECO:0000313" key="3">
    <source>
        <dbReference type="EMBL" id="KAJ6253699.1"/>
    </source>
</evidence>
<sequence length="301" mass="34436">MSKRLEELDLEINDKDADSPIVYPYPTSLRAFFIVCASLVLSMGVTIYFIVKSGKAVVVLLAQALFSILLIVIPWIFIKTKNYRKDVFRLQKGKAKKMVYLFVVLINLSIILFFSGMIINSYDPKDLNSYDSSTTTRLTSIGIGILVFFSVALCPGIFEEILFRGFFQKSVEYRTKKQRLSTIIIGFIFSLAHFDLTVFGFFYKWILGIIFGQYAARTDSIFPGMLGHFINNSIAIILQNYLHDLNEIFTGPSAIIMSLVCLIISIISYIIFVKKFKYREFWLHDTNSDDDLDSSSAEFYL</sequence>
<feature type="transmembrane region" description="Helical" evidence="1">
    <location>
        <begin position="31"/>
        <end position="51"/>
    </location>
</feature>
<reference evidence="3" key="1">
    <citation type="submission" date="2022-08" db="EMBL/GenBank/DDBJ databases">
        <title>Novel sulfate-reducing endosymbionts in the free-living metamonad Anaeramoeba.</title>
        <authorList>
            <person name="Jerlstrom-Hultqvist J."/>
            <person name="Cepicka I."/>
            <person name="Gallot-Lavallee L."/>
            <person name="Salas-Leiva D."/>
            <person name="Curtis B.A."/>
            <person name="Zahonova K."/>
            <person name="Pipaliya S."/>
            <person name="Dacks J."/>
            <person name="Roger A.J."/>
        </authorList>
    </citation>
    <scope>NUCLEOTIDE SEQUENCE</scope>
    <source>
        <strain evidence="3">Schooner1</strain>
    </source>
</reference>
<keyword evidence="4" id="KW-1185">Reference proteome</keyword>
<dbReference type="Proteomes" id="UP001150062">
    <property type="component" value="Unassembled WGS sequence"/>
</dbReference>